<dbReference type="OrthoDB" id="2017893at2759"/>
<dbReference type="GO" id="GO:0007165">
    <property type="term" value="P:signal transduction"/>
    <property type="evidence" value="ECO:0007669"/>
    <property type="project" value="TreeGrafter"/>
</dbReference>
<dbReference type="SUPFAM" id="SSF52799">
    <property type="entry name" value="(Phosphotyrosine protein) phosphatases II"/>
    <property type="match status" value="1"/>
</dbReference>
<name>A0A9P6JSW3_9AGAR</name>
<dbReference type="PROSITE" id="PS00383">
    <property type="entry name" value="TYR_PHOSPHATASE_1"/>
    <property type="match status" value="1"/>
</dbReference>
<dbReference type="InterPro" id="IPR000340">
    <property type="entry name" value="Dual-sp_phosphatase_cat-dom"/>
</dbReference>
<dbReference type="Proteomes" id="UP000807306">
    <property type="component" value="Unassembled WGS sequence"/>
</dbReference>
<dbReference type="InterPro" id="IPR016130">
    <property type="entry name" value="Tyr_Pase_AS"/>
</dbReference>
<dbReference type="Pfam" id="PF00782">
    <property type="entry name" value="DSPc"/>
    <property type="match status" value="1"/>
</dbReference>
<dbReference type="PROSITE" id="PS50054">
    <property type="entry name" value="TYR_PHOSPHATASE_DUAL"/>
    <property type="match status" value="1"/>
</dbReference>
<gene>
    <name evidence="8" type="ORF">CPB83DRAFT_916450</name>
</gene>
<dbReference type="GO" id="GO:0005829">
    <property type="term" value="C:cytosol"/>
    <property type="evidence" value="ECO:0007669"/>
    <property type="project" value="TreeGrafter"/>
</dbReference>
<protein>
    <submittedName>
        <fullName evidence="8">Protein-tyrosine phosphatase-like protein</fullName>
    </submittedName>
</protein>
<feature type="domain" description="Tyrosine-protein phosphatase" evidence="6">
    <location>
        <begin position="9"/>
        <end position="154"/>
    </location>
</feature>
<evidence type="ECO:0000259" key="7">
    <source>
        <dbReference type="PROSITE" id="PS50056"/>
    </source>
</evidence>
<dbReference type="AlphaFoldDB" id="A0A9P6JSW3"/>
<keyword evidence="2" id="KW-0378">Hydrolase</keyword>
<evidence type="ECO:0000313" key="8">
    <source>
        <dbReference type="EMBL" id="KAF9531721.1"/>
    </source>
</evidence>
<dbReference type="Gene3D" id="3.90.190.10">
    <property type="entry name" value="Protein tyrosine phosphatase superfamily"/>
    <property type="match status" value="1"/>
</dbReference>
<dbReference type="InterPro" id="IPR000387">
    <property type="entry name" value="Tyr_Pase_dom"/>
</dbReference>
<reference evidence="8" key="1">
    <citation type="submission" date="2020-11" db="EMBL/GenBank/DDBJ databases">
        <authorList>
            <consortium name="DOE Joint Genome Institute"/>
            <person name="Ahrendt S."/>
            <person name="Riley R."/>
            <person name="Andreopoulos W."/>
            <person name="Labutti K."/>
            <person name="Pangilinan J."/>
            <person name="Ruiz-Duenas F.J."/>
            <person name="Barrasa J.M."/>
            <person name="Sanchez-Garcia M."/>
            <person name="Camarero S."/>
            <person name="Miyauchi S."/>
            <person name="Serrano A."/>
            <person name="Linde D."/>
            <person name="Babiker R."/>
            <person name="Drula E."/>
            <person name="Ayuso-Fernandez I."/>
            <person name="Pacheco R."/>
            <person name="Padilla G."/>
            <person name="Ferreira P."/>
            <person name="Barriuso J."/>
            <person name="Kellner H."/>
            <person name="Castanera R."/>
            <person name="Alfaro M."/>
            <person name="Ramirez L."/>
            <person name="Pisabarro A.G."/>
            <person name="Kuo A."/>
            <person name="Tritt A."/>
            <person name="Lipzen A."/>
            <person name="He G."/>
            <person name="Yan M."/>
            <person name="Ng V."/>
            <person name="Cullen D."/>
            <person name="Martin F."/>
            <person name="Rosso M.-N."/>
            <person name="Henrissat B."/>
            <person name="Hibbett D."/>
            <person name="Martinez A.T."/>
            <person name="Grigoriev I.V."/>
        </authorList>
    </citation>
    <scope>NUCLEOTIDE SEQUENCE</scope>
    <source>
        <strain evidence="8">CBS 506.95</strain>
    </source>
</reference>
<keyword evidence="3" id="KW-0904">Protein phosphatase</keyword>
<dbReference type="PANTHER" id="PTHR45948:SF2">
    <property type="entry name" value="DUAL SPECIFICITY PROTEIN PHOSPHATASE"/>
    <property type="match status" value="1"/>
</dbReference>
<evidence type="ECO:0000256" key="2">
    <source>
        <dbReference type="ARBA" id="ARBA00022801"/>
    </source>
</evidence>
<sequence length="200" mass="21824">MANAALGRCASQITPRLYLSDYWSARDAEKLQALGITHVLSVMDIVPQIPEIIPASQRLHISIQDVANADLLKHLETTTAFIVAALDENLTNKVLVHCMMGISRSATVVCAYLVATTEMTAAVSISYVQELRPVVCPNLGFRQQLEDYGTRFVKQKPRPSQIVVFPEGLKLTSIAARIRKLKGINSKGSIEAPNPAKAVT</sequence>
<comment type="similarity">
    <text evidence="1">Belongs to the protein-tyrosine phosphatase family. Non-receptor class dual specificity subfamily.</text>
</comment>
<accession>A0A9P6JSW3</accession>
<evidence type="ECO:0000256" key="5">
    <source>
        <dbReference type="ARBA" id="ARBA00048336"/>
    </source>
</evidence>
<dbReference type="PROSITE" id="PS50056">
    <property type="entry name" value="TYR_PHOSPHATASE_2"/>
    <property type="match status" value="1"/>
</dbReference>
<dbReference type="InterPro" id="IPR020422">
    <property type="entry name" value="TYR_PHOSPHATASE_DUAL_dom"/>
</dbReference>
<comment type="catalytic activity">
    <reaction evidence="5">
        <text>O-phospho-L-threonyl-[protein] + H2O = L-threonyl-[protein] + phosphate</text>
        <dbReference type="Rhea" id="RHEA:47004"/>
        <dbReference type="Rhea" id="RHEA-COMP:11060"/>
        <dbReference type="Rhea" id="RHEA-COMP:11605"/>
        <dbReference type="ChEBI" id="CHEBI:15377"/>
        <dbReference type="ChEBI" id="CHEBI:30013"/>
        <dbReference type="ChEBI" id="CHEBI:43474"/>
        <dbReference type="ChEBI" id="CHEBI:61977"/>
        <dbReference type="EC" id="3.1.3.16"/>
    </reaction>
</comment>
<evidence type="ECO:0000256" key="4">
    <source>
        <dbReference type="ARBA" id="ARBA00047761"/>
    </source>
</evidence>
<dbReference type="SMART" id="SM00195">
    <property type="entry name" value="DSPc"/>
    <property type="match status" value="1"/>
</dbReference>
<proteinExistence type="inferred from homology"/>
<comment type="catalytic activity">
    <reaction evidence="4">
        <text>O-phospho-L-seryl-[protein] + H2O = L-seryl-[protein] + phosphate</text>
        <dbReference type="Rhea" id="RHEA:20629"/>
        <dbReference type="Rhea" id="RHEA-COMP:9863"/>
        <dbReference type="Rhea" id="RHEA-COMP:11604"/>
        <dbReference type="ChEBI" id="CHEBI:15377"/>
        <dbReference type="ChEBI" id="CHEBI:29999"/>
        <dbReference type="ChEBI" id="CHEBI:43474"/>
        <dbReference type="ChEBI" id="CHEBI:83421"/>
        <dbReference type="EC" id="3.1.3.16"/>
    </reaction>
</comment>
<dbReference type="InterPro" id="IPR029021">
    <property type="entry name" value="Prot-tyrosine_phosphatase-like"/>
</dbReference>
<feature type="domain" description="Tyrosine specific protein phosphatases" evidence="7">
    <location>
        <begin position="69"/>
        <end position="133"/>
    </location>
</feature>
<dbReference type="GO" id="GO:0004725">
    <property type="term" value="F:protein tyrosine phosphatase activity"/>
    <property type="evidence" value="ECO:0007669"/>
    <property type="project" value="TreeGrafter"/>
</dbReference>
<dbReference type="CDD" id="cd14498">
    <property type="entry name" value="DSP"/>
    <property type="match status" value="1"/>
</dbReference>
<dbReference type="EMBL" id="MU157834">
    <property type="protein sequence ID" value="KAF9531721.1"/>
    <property type="molecule type" value="Genomic_DNA"/>
</dbReference>
<evidence type="ECO:0000259" key="6">
    <source>
        <dbReference type="PROSITE" id="PS50054"/>
    </source>
</evidence>
<dbReference type="PANTHER" id="PTHR45948">
    <property type="entry name" value="DUAL SPECIFICITY PROTEIN PHOSPHATASE DDB_G0269404-RELATED"/>
    <property type="match status" value="1"/>
</dbReference>
<evidence type="ECO:0000256" key="1">
    <source>
        <dbReference type="ARBA" id="ARBA00008601"/>
    </source>
</evidence>
<evidence type="ECO:0000256" key="3">
    <source>
        <dbReference type="ARBA" id="ARBA00022912"/>
    </source>
</evidence>
<dbReference type="GO" id="GO:0004722">
    <property type="term" value="F:protein serine/threonine phosphatase activity"/>
    <property type="evidence" value="ECO:0007669"/>
    <property type="project" value="UniProtKB-EC"/>
</dbReference>
<evidence type="ECO:0000313" key="9">
    <source>
        <dbReference type="Proteomes" id="UP000807306"/>
    </source>
</evidence>
<keyword evidence="9" id="KW-1185">Reference proteome</keyword>
<comment type="caution">
    <text evidence="8">The sequence shown here is derived from an EMBL/GenBank/DDBJ whole genome shotgun (WGS) entry which is preliminary data.</text>
</comment>
<organism evidence="8 9">
    <name type="scientific">Crepidotus variabilis</name>
    <dbReference type="NCBI Taxonomy" id="179855"/>
    <lineage>
        <taxon>Eukaryota</taxon>
        <taxon>Fungi</taxon>
        <taxon>Dikarya</taxon>
        <taxon>Basidiomycota</taxon>
        <taxon>Agaricomycotina</taxon>
        <taxon>Agaricomycetes</taxon>
        <taxon>Agaricomycetidae</taxon>
        <taxon>Agaricales</taxon>
        <taxon>Agaricineae</taxon>
        <taxon>Crepidotaceae</taxon>
        <taxon>Crepidotus</taxon>
    </lineage>
</organism>